<dbReference type="Gene3D" id="1.20.1640.10">
    <property type="entry name" value="Multidrug efflux transporter AcrB transmembrane domain"/>
    <property type="match status" value="2"/>
</dbReference>
<feature type="transmembrane region" description="Helical" evidence="1">
    <location>
        <begin position="331"/>
        <end position="353"/>
    </location>
</feature>
<dbReference type="Pfam" id="PF00873">
    <property type="entry name" value="ACR_tran"/>
    <property type="match status" value="1"/>
</dbReference>
<dbReference type="Gene3D" id="3.30.70.1440">
    <property type="entry name" value="Multidrug efflux transporter AcrB pore domain"/>
    <property type="match status" value="1"/>
</dbReference>
<keyword evidence="1" id="KW-0812">Transmembrane</keyword>
<gene>
    <name evidence="2" type="ORF">MNBD_NITROSPINAE04-1833</name>
</gene>
<dbReference type="InterPro" id="IPR027463">
    <property type="entry name" value="AcrB_DN_DC_subdom"/>
</dbReference>
<evidence type="ECO:0000256" key="1">
    <source>
        <dbReference type="SAM" id="Phobius"/>
    </source>
</evidence>
<reference evidence="2" key="1">
    <citation type="submission" date="2018-06" db="EMBL/GenBank/DDBJ databases">
        <authorList>
            <person name="Zhirakovskaya E."/>
        </authorList>
    </citation>
    <scope>NUCLEOTIDE SEQUENCE</scope>
</reference>
<dbReference type="PANTHER" id="PTHR32063:SF0">
    <property type="entry name" value="SWARMING MOTILITY PROTEIN SWRC"/>
    <property type="match status" value="1"/>
</dbReference>
<accession>A0A3B1CDY2</accession>
<dbReference type="SUPFAM" id="SSF82693">
    <property type="entry name" value="Multidrug efflux transporter AcrB pore domain, PN1, PN2, PC1 and PC2 subdomains"/>
    <property type="match status" value="2"/>
</dbReference>
<feature type="transmembrane region" description="Helical" evidence="1">
    <location>
        <begin position="12"/>
        <end position="34"/>
    </location>
</feature>
<dbReference type="PANTHER" id="PTHR32063">
    <property type="match status" value="1"/>
</dbReference>
<feature type="transmembrane region" description="Helical" evidence="1">
    <location>
        <begin position="983"/>
        <end position="1010"/>
    </location>
</feature>
<keyword evidence="1" id="KW-0472">Membrane</keyword>
<organism evidence="2">
    <name type="scientific">hydrothermal vent metagenome</name>
    <dbReference type="NCBI Taxonomy" id="652676"/>
    <lineage>
        <taxon>unclassified sequences</taxon>
        <taxon>metagenomes</taxon>
        <taxon>ecological metagenomes</taxon>
    </lineage>
</organism>
<feature type="transmembrane region" description="Helical" evidence="1">
    <location>
        <begin position="951"/>
        <end position="971"/>
    </location>
</feature>
<name>A0A3B1CDY2_9ZZZZ</name>
<feature type="transmembrane region" description="Helical" evidence="1">
    <location>
        <begin position="850"/>
        <end position="868"/>
    </location>
</feature>
<feature type="transmembrane region" description="Helical" evidence="1">
    <location>
        <begin position="386"/>
        <end position="410"/>
    </location>
</feature>
<dbReference type="EMBL" id="UOGA01000277">
    <property type="protein sequence ID" value="VAX24771.1"/>
    <property type="molecule type" value="Genomic_DNA"/>
</dbReference>
<dbReference type="GO" id="GO:0042910">
    <property type="term" value="F:xenobiotic transmembrane transporter activity"/>
    <property type="evidence" value="ECO:0007669"/>
    <property type="project" value="TreeGrafter"/>
</dbReference>
<protein>
    <submittedName>
        <fullName evidence="2">RND multidrug efflux transporter Acriflavin resistance protein</fullName>
    </submittedName>
</protein>
<dbReference type="Gene3D" id="3.30.70.1320">
    <property type="entry name" value="Multidrug efflux transporter AcrB pore domain like"/>
    <property type="match status" value="1"/>
</dbReference>
<dbReference type="AlphaFoldDB" id="A0A3B1CDY2"/>
<sequence length="1020" mass="111481">MWIIRFAIDNPVKVTVAVLFLVIFGGLSLTTIPIQMKPTVDKPEIRINTTYPGAAPQEVEEQITIPMEEKLQAVEGLQRITSDSKEGRSNIELEFEWGVNKDIALIDIIKRLARVKDLPDEADEPIIFAGTSSERRPIYWASFRGSMQVDRMRQFAKDFVVPRIERIEGVAEVRVFGGEEREVRVVLDFEALGARGLTVQNVITALARENMNVRGGHIDIGKRKYLVRTVGLFKTVKDIEAVIIAKDKNGGSVYVRDVAKVHDAFKDRTSMVRIMGHPAVAFGIVKKTGANTIKVVETLEATFKQMNLEMKGKGVAIYESYDSSDYIWESIGFVTSNLGYGAILAIVVMILFLKSFRSTLAIGAAIPIVALSGFILLNVFGRTLNIISLAGMAFAVGMVVDNAIVVLENIYRHLQMGKKRMVAAFDGTVEVWGAVLASTLTTLAVFIPIIFIQEEAGQLFKDIAIAISCSVAVSLLVSVTVIPTLAARFLGVGSLEVKKGFGPWAAVNISGATVKNFFVKITTWLCGASFVKRAVIALGIAALAAATIPLAPKMEYLPKGNRNLIFIAFTPHVGSNLETARKYSDAVADKVIQMPEVKYMFHVVSSRFNGIGVRVKDEYRMDMANVAGKINKTIAGSPGFKFVRAFQSSLFSRIMGSDMEIEIRGKELDRIAEYSAQIQKQLYGVEGVSYVRSNLEQGNPELRVTIDRERVADLQLSVKDISEVVEALVAGKKATLFKVGGEEIDIVVKGVEEKIVDASSLEEVTVSSVNGAGIRLDSVAKVVETVGPTQINHIEMDRSITLKVTKAKNKPLQAMVEAINEKVLDPLRKKMDLGYIISISGHAKDLETTAAALSTSFLLAIVIIYLLLSALYESFLYPLLIMFTVPLSASGALLGVVVTGSRLDVLTMLGFIILAGIVVNNAILLIHQAIRNRREYNMDEREAIIESVKARIRPIFMSSITTVLGMLPLVVRGGAGSELYSGLAAAIVGGLTISTIFTLVLVPTLYLLLADVRGLWQPKR</sequence>
<feature type="transmembrane region" description="Helical" evidence="1">
    <location>
        <begin position="875"/>
        <end position="899"/>
    </location>
</feature>
<dbReference type="Gene3D" id="3.30.70.1430">
    <property type="entry name" value="Multidrug efflux transporter AcrB pore domain"/>
    <property type="match status" value="2"/>
</dbReference>
<feature type="transmembrane region" description="Helical" evidence="1">
    <location>
        <begin position="905"/>
        <end position="930"/>
    </location>
</feature>
<dbReference type="Gene3D" id="3.30.2090.10">
    <property type="entry name" value="Multidrug efflux transporter AcrB TolC docking domain, DN and DC subdomains"/>
    <property type="match status" value="2"/>
</dbReference>
<feature type="transmembrane region" description="Helical" evidence="1">
    <location>
        <begin position="534"/>
        <end position="552"/>
    </location>
</feature>
<dbReference type="PRINTS" id="PR00702">
    <property type="entry name" value="ACRIFLAVINRP"/>
</dbReference>
<feature type="transmembrane region" description="Helical" evidence="1">
    <location>
        <begin position="431"/>
        <end position="451"/>
    </location>
</feature>
<feature type="transmembrane region" description="Helical" evidence="1">
    <location>
        <begin position="360"/>
        <end position="380"/>
    </location>
</feature>
<dbReference type="GO" id="GO:0005886">
    <property type="term" value="C:plasma membrane"/>
    <property type="evidence" value="ECO:0007669"/>
    <property type="project" value="TreeGrafter"/>
</dbReference>
<proteinExistence type="predicted"/>
<keyword evidence="1" id="KW-1133">Transmembrane helix</keyword>
<dbReference type="InterPro" id="IPR001036">
    <property type="entry name" value="Acrflvin-R"/>
</dbReference>
<dbReference type="SUPFAM" id="SSF82714">
    <property type="entry name" value="Multidrug efflux transporter AcrB TolC docking domain, DN and DC subdomains"/>
    <property type="match status" value="2"/>
</dbReference>
<dbReference type="SUPFAM" id="SSF82866">
    <property type="entry name" value="Multidrug efflux transporter AcrB transmembrane domain"/>
    <property type="match status" value="2"/>
</dbReference>
<evidence type="ECO:0000313" key="2">
    <source>
        <dbReference type="EMBL" id="VAX24771.1"/>
    </source>
</evidence>
<feature type="transmembrane region" description="Helical" evidence="1">
    <location>
        <begin position="463"/>
        <end position="490"/>
    </location>
</feature>